<reference evidence="4" key="1">
    <citation type="journal article" date="2019" name="Int. J. Syst. Evol. Microbiol.">
        <title>The Global Catalogue of Microorganisms (GCM) 10K type strain sequencing project: providing services to taxonomists for standard genome sequencing and annotation.</title>
        <authorList>
            <consortium name="The Broad Institute Genomics Platform"/>
            <consortium name="The Broad Institute Genome Sequencing Center for Infectious Disease"/>
            <person name="Wu L."/>
            <person name="Ma J."/>
        </authorList>
    </citation>
    <scope>NUCLEOTIDE SEQUENCE [LARGE SCALE GENOMIC DNA]</scope>
    <source>
        <strain evidence="4">KCTC 52366</strain>
    </source>
</reference>
<sequence>MQARRDRIAARGAETSGGQPVPAPPGQAYDRRRLTYANTFDSPLRAFTIRALEWFTGKITIIRMLREFQRRGPHDRRDIWGDALDIMRIRLDTPQDQIDRIPATGPLVVVANHPHGLVDGMVIGHLLSHKRQDYKLLVRAFLTGIDEMAASFLISVPFPHEDDAQRKGIEMREAAMNHLNDEGAIALFPSGVVAHSETMFGPAVEAEWNVFTAKMIRRSGATILPIYFPGSNSRWYQIANQLSPAMRQGLLLHEIVAACKKPQAPVIGRPITPDEWDEPIKEPRNYMAWLRNHVLSLKDSA</sequence>
<dbReference type="EC" id="2.3.1.-" evidence="3"/>
<feature type="domain" description="Phospholipid/glycerol acyltransferase" evidence="2">
    <location>
        <begin position="98"/>
        <end position="227"/>
    </location>
</feature>
<gene>
    <name evidence="3" type="ORF">ACFOGP_24840</name>
</gene>
<feature type="region of interest" description="Disordered" evidence="1">
    <location>
        <begin position="1"/>
        <end position="28"/>
    </location>
</feature>
<evidence type="ECO:0000313" key="4">
    <source>
        <dbReference type="Proteomes" id="UP001595632"/>
    </source>
</evidence>
<dbReference type="Pfam" id="PF01553">
    <property type="entry name" value="Acyltransferase"/>
    <property type="match status" value="1"/>
</dbReference>
<comment type="caution">
    <text evidence="3">The sequence shown here is derived from an EMBL/GenBank/DDBJ whole genome shotgun (WGS) entry which is preliminary data.</text>
</comment>
<name>A0ABV7H1T5_9RHOB</name>
<protein>
    <submittedName>
        <fullName evidence="3">Lysophospholipid acyltransferase family protein</fullName>
        <ecNumber evidence="3">2.3.1.-</ecNumber>
    </submittedName>
</protein>
<dbReference type="InterPro" id="IPR002123">
    <property type="entry name" value="Plipid/glycerol_acylTrfase"/>
</dbReference>
<evidence type="ECO:0000313" key="3">
    <source>
        <dbReference type="EMBL" id="MFC3145972.1"/>
    </source>
</evidence>
<accession>A0ABV7H1T5</accession>
<dbReference type="GO" id="GO:0016746">
    <property type="term" value="F:acyltransferase activity"/>
    <property type="evidence" value="ECO:0007669"/>
    <property type="project" value="UniProtKB-KW"/>
</dbReference>
<evidence type="ECO:0000256" key="1">
    <source>
        <dbReference type="SAM" id="MobiDB-lite"/>
    </source>
</evidence>
<proteinExistence type="predicted"/>
<keyword evidence="3" id="KW-0808">Transferase</keyword>
<dbReference type="CDD" id="cd07986">
    <property type="entry name" value="LPLAT_ACT14924-like"/>
    <property type="match status" value="1"/>
</dbReference>
<dbReference type="EMBL" id="JBHRTB010000010">
    <property type="protein sequence ID" value="MFC3145972.1"/>
    <property type="molecule type" value="Genomic_DNA"/>
</dbReference>
<dbReference type="InterPro" id="IPR045746">
    <property type="entry name" value="ACT14924-like_Acyltransf_dom"/>
</dbReference>
<organism evidence="3 4">
    <name type="scientific">Psychromarinibacter halotolerans</name>
    <dbReference type="NCBI Taxonomy" id="1775175"/>
    <lineage>
        <taxon>Bacteria</taxon>
        <taxon>Pseudomonadati</taxon>
        <taxon>Pseudomonadota</taxon>
        <taxon>Alphaproteobacteria</taxon>
        <taxon>Rhodobacterales</taxon>
        <taxon>Paracoccaceae</taxon>
        <taxon>Psychromarinibacter</taxon>
    </lineage>
</organism>
<dbReference type="Proteomes" id="UP001595632">
    <property type="component" value="Unassembled WGS sequence"/>
</dbReference>
<dbReference type="RefSeq" id="WP_379562063.1">
    <property type="nucleotide sequence ID" value="NZ_JARGYD010000015.1"/>
</dbReference>
<keyword evidence="3" id="KW-0012">Acyltransferase</keyword>
<evidence type="ECO:0000259" key="2">
    <source>
        <dbReference type="Pfam" id="PF01553"/>
    </source>
</evidence>
<keyword evidence="4" id="KW-1185">Reference proteome</keyword>